<feature type="domain" description="Reverse transcriptase" evidence="1">
    <location>
        <begin position="146"/>
        <end position="396"/>
    </location>
</feature>
<reference evidence="2" key="1">
    <citation type="submission" date="2020-06" db="EMBL/GenBank/DDBJ databases">
        <authorList>
            <person name="Li T."/>
            <person name="Hu X."/>
            <person name="Zhang T."/>
            <person name="Song X."/>
            <person name="Zhang H."/>
            <person name="Dai N."/>
            <person name="Sheng W."/>
            <person name="Hou X."/>
            <person name="Wei L."/>
        </authorList>
    </citation>
    <scope>NUCLEOTIDE SEQUENCE</scope>
    <source>
        <strain evidence="2">G02</strain>
        <tissue evidence="2">Leaf</tissue>
    </source>
</reference>
<dbReference type="PANTHER" id="PTHR33116:SF76">
    <property type="entry name" value="DUF4283 DOMAIN-CONTAINING PROTEIN"/>
    <property type="match status" value="1"/>
</dbReference>
<accession>A0AAW2I8H2</accession>
<dbReference type="PANTHER" id="PTHR33116">
    <property type="entry name" value="REVERSE TRANSCRIPTASE ZINC-BINDING DOMAIN-CONTAINING PROTEIN-RELATED-RELATED"/>
    <property type="match status" value="1"/>
</dbReference>
<comment type="caution">
    <text evidence="2">The sequence shown here is derived from an EMBL/GenBank/DDBJ whole genome shotgun (WGS) entry which is preliminary data.</text>
</comment>
<reference evidence="2" key="2">
    <citation type="journal article" date="2024" name="Plant">
        <title>Genomic evolution and insights into agronomic trait innovations of Sesamum species.</title>
        <authorList>
            <person name="Miao H."/>
            <person name="Wang L."/>
            <person name="Qu L."/>
            <person name="Liu H."/>
            <person name="Sun Y."/>
            <person name="Le M."/>
            <person name="Wang Q."/>
            <person name="Wei S."/>
            <person name="Zheng Y."/>
            <person name="Lin W."/>
            <person name="Duan Y."/>
            <person name="Cao H."/>
            <person name="Xiong S."/>
            <person name="Wang X."/>
            <person name="Wei L."/>
            <person name="Li C."/>
            <person name="Ma Q."/>
            <person name="Ju M."/>
            <person name="Zhao R."/>
            <person name="Li G."/>
            <person name="Mu C."/>
            <person name="Tian Q."/>
            <person name="Mei H."/>
            <person name="Zhang T."/>
            <person name="Gao T."/>
            <person name="Zhang H."/>
        </authorList>
    </citation>
    <scope>NUCLEOTIDE SEQUENCE</scope>
    <source>
        <strain evidence="2">G02</strain>
    </source>
</reference>
<proteinExistence type="predicted"/>
<sequence length="832" mass="95664">MEATMLRSAREMNWVQHGDQCSRLFFSRINLRRARQRVYQITSSAGNIETEPPQIAAEFLSFFQSLLGGMRQRRAINLEFLQPLLKHRVTAEEANELVTPVTPAEVRAAFFDIDEHSAPGPDGFSSGFYKAAWPEIGADVVAAVAEFFQSGQLLKQLNATILVMIPKTQVPVGFRTFGQLRRVIADNILLAQELLAGYNQAKLPQRCTIKVDIQKAYDSVNWDFLLESLRIFQFPSRFIDWIEQCVSTVAYSVLLNGSLHGFFSGSKGLRQGDPLSPYLFVIVMEIWHVMLRLRTQSDESFQYHWKCNDLGILNLCFADDVLIFCAGTINSVSTIKATLLEFAELSGPCQSWLPRRFAPYQISWGASFIFTLTRTDCQPLLDKLARRLAGWNHLTLSLAGRTQVIKSVLNSLHIYWASAFLLPKAIIQILERKMREFLWKGSSGSGYAKVSWAQGQWRWPADTHFDIQEIMAELPSIGPQQTDVIRWKPGNFSSQSVFSFLQPASPPVLWHQLLGGKFKIPRHDFILWLAVLERLSTMDRLWASRSDAGYLLKHRVRFQWLRCGWHRDVIWASGRWRGSICLIKPFVRAGLHRLLYLARAQNRRFSATASSAEAVVSRAVEEVRCRIISANSIYPQQPDKVLWKPGTFSTQSLLQFLEPSPRVLWSQLLGGKFVIPRHEFILWLAILERLSTMDRIWASTLGQQCVLCGGQQVESHGHLFFRCPFARRCLDILRWRVRFRWPNRSWQLDILWAARRWRGRHLLNAASRALLASAIYNIWRERNNRIFQQVSASAEAVATRALEEVRLRIISANLKSSLQKYVLFRIWQIPWD</sequence>
<dbReference type="Pfam" id="PF00078">
    <property type="entry name" value="RVT_1"/>
    <property type="match status" value="1"/>
</dbReference>
<dbReference type="InterPro" id="IPR026960">
    <property type="entry name" value="RVT-Znf"/>
</dbReference>
<name>A0AAW2I8H2_SESRA</name>
<dbReference type="SUPFAM" id="SSF56672">
    <property type="entry name" value="DNA/RNA polymerases"/>
    <property type="match status" value="1"/>
</dbReference>
<evidence type="ECO:0000259" key="1">
    <source>
        <dbReference type="PROSITE" id="PS50878"/>
    </source>
</evidence>
<dbReference type="EMBL" id="JACGWJ010001633">
    <property type="protein sequence ID" value="KAL0278081.1"/>
    <property type="molecule type" value="Genomic_DNA"/>
</dbReference>
<dbReference type="AlphaFoldDB" id="A0AAW2I8H2"/>
<dbReference type="PROSITE" id="PS50878">
    <property type="entry name" value="RT_POL"/>
    <property type="match status" value="1"/>
</dbReference>
<dbReference type="InterPro" id="IPR000477">
    <property type="entry name" value="RT_dom"/>
</dbReference>
<protein>
    <submittedName>
        <fullName evidence="2">Mitochondrial protein</fullName>
    </submittedName>
</protein>
<organism evidence="2">
    <name type="scientific">Sesamum radiatum</name>
    <name type="common">Black benniseed</name>
    <dbReference type="NCBI Taxonomy" id="300843"/>
    <lineage>
        <taxon>Eukaryota</taxon>
        <taxon>Viridiplantae</taxon>
        <taxon>Streptophyta</taxon>
        <taxon>Embryophyta</taxon>
        <taxon>Tracheophyta</taxon>
        <taxon>Spermatophyta</taxon>
        <taxon>Magnoliopsida</taxon>
        <taxon>eudicotyledons</taxon>
        <taxon>Gunneridae</taxon>
        <taxon>Pentapetalae</taxon>
        <taxon>asterids</taxon>
        <taxon>lamiids</taxon>
        <taxon>Lamiales</taxon>
        <taxon>Pedaliaceae</taxon>
        <taxon>Sesamum</taxon>
    </lineage>
</organism>
<evidence type="ECO:0000313" key="2">
    <source>
        <dbReference type="EMBL" id="KAL0278081.1"/>
    </source>
</evidence>
<gene>
    <name evidence="2" type="ORF">Sradi_7297400</name>
</gene>
<dbReference type="InterPro" id="IPR043502">
    <property type="entry name" value="DNA/RNA_pol_sf"/>
</dbReference>
<dbReference type="Pfam" id="PF13966">
    <property type="entry name" value="zf-RVT"/>
    <property type="match status" value="1"/>
</dbReference>